<evidence type="ECO:0000256" key="1">
    <source>
        <dbReference type="SAM" id="Phobius"/>
    </source>
</evidence>
<comment type="caution">
    <text evidence="2">The sequence shown here is derived from an EMBL/GenBank/DDBJ whole genome shotgun (WGS) entry which is preliminary data.</text>
</comment>
<sequence length="110" mass="12472">MPKEKDSGLGAIHSIRRQKRDGARCRCVNTRAEQSRAGQCRRYPMSLLSLLAFHLFPSFFPFFFLLIASPSISSALFPFLSLSFPFPFLHHAMLRHGGSSRVRSSRVRSS</sequence>
<feature type="transmembrane region" description="Helical" evidence="1">
    <location>
        <begin position="75"/>
        <end position="94"/>
    </location>
</feature>
<keyword evidence="1" id="KW-0472">Membrane</keyword>
<dbReference type="Proteomes" id="UP001365128">
    <property type="component" value="Unassembled WGS sequence"/>
</dbReference>
<proteinExistence type="predicted"/>
<protein>
    <recommendedName>
        <fullName evidence="4">Transmembrane protein</fullName>
    </recommendedName>
</protein>
<keyword evidence="3" id="KW-1185">Reference proteome</keyword>
<evidence type="ECO:0008006" key="4">
    <source>
        <dbReference type="Google" id="ProtNLM"/>
    </source>
</evidence>
<name>A0ABR1MK20_9PEZI</name>
<evidence type="ECO:0000313" key="3">
    <source>
        <dbReference type="Proteomes" id="UP001365128"/>
    </source>
</evidence>
<organism evidence="2 3">
    <name type="scientific">Phyllosticta citricarpa</name>
    <dbReference type="NCBI Taxonomy" id="55181"/>
    <lineage>
        <taxon>Eukaryota</taxon>
        <taxon>Fungi</taxon>
        <taxon>Dikarya</taxon>
        <taxon>Ascomycota</taxon>
        <taxon>Pezizomycotina</taxon>
        <taxon>Dothideomycetes</taxon>
        <taxon>Dothideomycetes incertae sedis</taxon>
        <taxon>Botryosphaeriales</taxon>
        <taxon>Phyllostictaceae</taxon>
        <taxon>Phyllosticta</taxon>
    </lineage>
</organism>
<feature type="transmembrane region" description="Helical" evidence="1">
    <location>
        <begin position="47"/>
        <end position="69"/>
    </location>
</feature>
<reference evidence="2 3" key="1">
    <citation type="submission" date="2024-04" db="EMBL/GenBank/DDBJ databases">
        <title>Phyllosticta paracitricarpa is synonymous to the EU quarantine fungus P. citricarpa based on phylogenomic analyses.</title>
        <authorList>
            <consortium name="Lawrence Berkeley National Laboratory"/>
            <person name="Van Ingen-Buijs V.A."/>
            <person name="Van Westerhoven A.C."/>
            <person name="Haridas S."/>
            <person name="Skiadas P."/>
            <person name="Martin F."/>
            <person name="Groenewald J.Z."/>
            <person name="Crous P.W."/>
            <person name="Seidl M.F."/>
        </authorList>
    </citation>
    <scope>NUCLEOTIDE SEQUENCE [LARGE SCALE GENOMIC DNA]</scope>
    <source>
        <strain evidence="2 3">CBS 122670</strain>
    </source>
</reference>
<evidence type="ECO:0000313" key="2">
    <source>
        <dbReference type="EMBL" id="KAK7551554.1"/>
    </source>
</evidence>
<keyword evidence="1" id="KW-0812">Transmembrane</keyword>
<dbReference type="EMBL" id="JBBPDW010000006">
    <property type="protein sequence ID" value="KAK7551554.1"/>
    <property type="molecule type" value="Genomic_DNA"/>
</dbReference>
<keyword evidence="1" id="KW-1133">Transmembrane helix</keyword>
<gene>
    <name evidence="2" type="ORF">IWX46DRAFT_388245</name>
</gene>
<accession>A0ABR1MK20</accession>